<reference evidence="1" key="1">
    <citation type="submission" date="2019-04" db="EMBL/GenBank/DDBJ databases">
        <title>Microbes associate with the intestines of laboratory mice.</title>
        <authorList>
            <person name="Navarre W."/>
            <person name="Wong E."/>
            <person name="Huang K."/>
            <person name="Tropini C."/>
            <person name="Ng K."/>
            <person name="Yu B."/>
        </authorList>
    </citation>
    <scope>NUCLEOTIDE SEQUENCE</scope>
    <source>
        <strain evidence="1">NM01_1-7b</strain>
    </source>
</reference>
<dbReference type="EMBL" id="SRYA01000015">
    <property type="protein sequence ID" value="TGY96549.1"/>
    <property type="molecule type" value="Genomic_DNA"/>
</dbReference>
<proteinExistence type="predicted"/>
<accession>A0AC61RX77</accession>
<sequence length="336" mass="38070">MITIKEIASILGLSPTTVSNVVNGHTEKMSNVTRQRIEEALIQYGFQKAVHQEEYGKALKLISVDFFLSSKENVFMDPFCSELLNAICMKLQESGRYPVCGIPKEEEEICRKLQARNIEGGIVVGFHPWECEDFVKRAGKPVVFVDCGEGNYDNVGIADYKGGREITEFMLKQGHRKIAYFCDKKSPVSSTFERFRGYCDALESYGIAYNNKDYYYLPDDRHARREALRSFAHNARKEGYTAVFVVSDFLANEAISIFFGEGLKVPEDISVAGFDDNVYARLSRPMLTTVRQFVAEKGEEAVKLLMQRIKGEEIIAKSFKLPVELIVRESVRNING</sequence>
<dbReference type="Proteomes" id="UP000304953">
    <property type="component" value="Unassembled WGS sequence"/>
</dbReference>
<evidence type="ECO:0000313" key="1">
    <source>
        <dbReference type="EMBL" id="TGY96549.1"/>
    </source>
</evidence>
<name>A0AC61RX77_9FIRM</name>
<organism evidence="1 2">
    <name type="scientific">Petralouisia muris</name>
    <dbReference type="NCBI Taxonomy" id="3032872"/>
    <lineage>
        <taxon>Bacteria</taxon>
        <taxon>Bacillati</taxon>
        <taxon>Bacillota</taxon>
        <taxon>Clostridia</taxon>
        <taxon>Lachnospirales</taxon>
        <taxon>Lachnospiraceae</taxon>
        <taxon>Petralouisia</taxon>
    </lineage>
</organism>
<gene>
    <name evidence="1" type="ORF">E5329_09235</name>
</gene>
<evidence type="ECO:0000313" key="2">
    <source>
        <dbReference type="Proteomes" id="UP000304953"/>
    </source>
</evidence>
<protein>
    <submittedName>
        <fullName evidence="1">LacI family transcriptional regulator</fullName>
    </submittedName>
</protein>
<keyword evidence="2" id="KW-1185">Reference proteome</keyword>
<comment type="caution">
    <text evidence="1">The sequence shown here is derived from an EMBL/GenBank/DDBJ whole genome shotgun (WGS) entry which is preliminary data.</text>
</comment>